<evidence type="ECO:0000313" key="1">
    <source>
        <dbReference type="EMBL" id="CAE7033113.1"/>
    </source>
</evidence>
<proteinExistence type="predicted"/>
<gene>
    <name evidence="1" type="ORF">PTTW11_05142</name>
</gene>
<name>A0A6S6W4A1_9PLEO</name>
<reference evidence="1" key="1">
    <citation type="submission" date="2021-02" db="EMBL/GenBank/DDBJ databases">
        <authorList>
            <person name="Syme A R."/>
            <person name="Syme A R."/>
            <person name="Moolhuijzen P."/>
        </authorList>
    </citation>
    <scope>NUCLEOTIDE SEQUENCE</scope>
    <source>
        <strain evidence="1">W1-1</strain>
    </source>
</reference>
<protein>
    <submittedName>
        <fullName evidence="1">Uncharacterized protein</fullName>
    </submittedName>
</protein>
<evidence type="ECO:0000313" key="2">
    <source>
        <dbReference type="Proteomes" id="UP000472372"/>
    </source>
</evidence>
<accession>A0A6S6W4A1</accession>
<dbReference type="Proteomes" id="UP000472372">
    <property type="component" value="Chromosome 4"/>
</dbReference>
<organism evidence="1 2">
    <name type="scientific">Pyrenophora teres f. teres</name>
    <dbReference type="NCBI Taxonomy" id="97479"/>
    <lineage>
        <taxon>Eukaryota</taxon>
        <taxon>Fungi</taxon>
        <taxon>Dikarya</taxon>
        <taxon>Ascomycota</taxon>
        <taxon>Pezizomycotina</taxon>
        <taxon>Dothideomycetes</taxon>
        <taxon>Pleosporomycetidae</taxon>
        <taxon>Pleosporales</taxon>
        <taxon>Pleosporineae</taxon>
        <taxon>Pleosporaceae</taxon>
        <taxon>Pyrenophora</taxon>
    </lineage>
</organism>
<dbReference type="AlphaFoldDB" id="A0A6S6W4A1"/>
<dbReference type="EMBL" id="HG992980">
    <property type="protein sequence ID" value="CAE7033113.1"/>
    <property type="molecule type" value="Genomic_DNA"/>
</dbReference>
<sequence>MRFTIVTLLAIIAPLIAAKAPYYPPGLPNGCTDTDSACDKGTASVCSYICVSGSGLDDPNNHALQHSNVLTGKCINYPAAQQKRYKKNGYCSP</sequence>